<proteinExistence type="inferred from homology"/>
<evidence type="ECO:0000256" key="3">
    <source>
        <dbReference type="HAMAP-Rule" id="MF_01805"/>
    </source>
</evidence>
<evidence type="ECO:0000256" key="2">
    <source>
        <dbReference type="ARBA" id="ARBA00044777"/>
    </source>
</evidence>
<dbReference type="AlphaFoldDB" id="A0A7V9Z3K8"/>
<dbReference type="Proteomes" id="UP000523087">
    <property type="component" value="Unassembled WGS sequence"/>
</dbReference>
<protein>
    <recommendedName>
        <fullName evidence="2 3">Segregation and condensation protein A</fullName>
    </recommendedName>
</protein>
<keyword evidence="1 3" id="KW-0159">Chromosome partition</keyword>
<dbReference type="NCBIfam" id="NF000994">
    <property type="entry name" value="PRK00104.1-3"/>
    <property type="match status" value="1"/>
</dbReference>
<dbReference type="EMBL" id="JACDUT010000001">
    <property type="protein sequence ID" value="MBA2873300.1"/>
    <property type="molecule type" value="Genomic_DNA"/>
</dbReference>
<keyword evidence="5" id="KW-1185">Reference proteome</keyword>
<dbReference type="GO" id="GO:0006260">
    <property type="term" value="P:DNA replication"/>
    <property type="evidence" value="ECO:0007669"/>
    <property type="project" value="UniProtKB-UniRule"/>
</dbReference>
<keyword evidence="3" id="KW-0132">Cell division</keyword>
<organism evidence="4 5">
    <name type="scientific">Thermaerobacillus caldiproteolyticus</name>
    <dbReference type="NCBI Taxonomy" id="247480"/>
    <lineage>
        <taxon>Bacteria</taxon>
        <taxon>Bacillati</taxon>
        <taxon>Bacillota</taxon>
        <taxon>Bacilli</taxon>
        <taxon>Bacillales</taxon>
        <taxon>Anoxybacillaceae</taxon>
        <taxon>Thermaerobacillus</taxon>
    </lineage>
</organism>
<dbReference type="Gene3D" id="1.10.10.580">
    <property type="entry name" value="Structural maintenance of chromosome 1. Chain E"/>
    <property type="match status" value="1"/>
</dbReference>
<comment type="similarity">
    <text evidence="3">Belongs to the ScpA family.</text>
</comment>
<comment type="subcellular location">
    <subcellularLocation>
        <location evidence="3">Cytoplasm</location>
    </subcellularLocation>
    <text evidence="3">Associated with two foci at the outer edges of the nucleoid region in young cells, and at four foci within both cell halves in older cells.</text>
</comment>
<dbReference type="PANTHER" id="PTHR33969:SF2">
    <property type="entry name" value="SEGREGATION AND CONDENSATION PROTEIN A"/>
    <property type="match status" value="1"/>
</dbReference>
<gene>
    <name evidence="3" type="primary">scpA</name>
    <name evidence="4" type="ORF">HNR31_000052</name>
</gene>
<evidence type="ECO:0000313" key="4">
    <source>
        <dbReference type="EMBL" id="MBA2873300.1"/>
    </source>
</evidence>
<evidence type="ECO:0000256" key="1">
    <source>
        <dbReference type="ARBA" id="ARBA00022829"/>
    </source>
</evidence>
<dbReference type="Pfam" id="PF02616">
    <property type="entry name" value="SMC_ScpA"/>
    <property type="match status" value="1"/>
</dbReference>
<reference evidence="4 5" key="1">
    <citation type="submission" date="2020-07" db="EMBL/GenBank/DDBJ databases">
        <title>Genomic Encyclopedia of Type Strains, Phase IV (KMG-IV): sequencing the most valuable type-strain genomes for metagenomic binning, comparative biology and taxonomic classification.</title>
        <authorList>
            <person name="Goeker M."/>
        </authorList>
    </citation>
    <scope>NUCLEOTIDE SEQUENCE [LARGE SCALE GENOMIC DNA]</scope>
    <source>
        <strain evidence="4 5">DSM 15730</strain>
    </source>
</reference>
<keyword evidence="3" id="KW-0131">Cell cycle</keyword>
<comment type="caution">
    <text evidence="4">The sequence shown here is derived from an EMBL/GenBank/DDBJ whole genome shotgun (WGS) entry which is preliminary data.</text>
</comment>
<name>A0A7V9Z3K8_9BACL</name>
<dbReference type="InterPro" id="IPR023093">
    <property type="entry name" value="ScpA-like_C"/>
</dbReference>
<comment type="function">
    <text evidence="3">Participates in chromosomal partition during cell division. May act via the formation of a condensin-like complex containing Smc and ScpB that pull DNA away from mid-cell into both cell halves.</text>
</comment>
<dbReference type="Gene3D" id="6.10.250.2410">
    <property type="match status" value="1"/>
</dbReference>
<evidence type="ECO:0000313" key="5">
    <source>
        <dbReference type="Proteomes" id="UP000523087"/>
    </source>
</evidence>
<dbReference type="HAMAP" id="MF_01805">
    <property type="entry name" value="ScpA"/>
    <property type="match status" value="1"/>
</dbReference>
<dbReference type="GO" id="GO:0051301">
    <property type="term" value="P:cell division"/>
    <property type="evidence" value="ECO:0007669"/>
    <property type="project" value="UniProtKB-KW"/>
</dbReference>
<keyword evidence="3" id="KW-0963">Cytoplasm</keyword>
<comment type="subunit">
    <text evidence="3">Component of a cohesin-like complex composed of ScpA, ScpB and the Smc homodimer, in which ScpA and ScpB bind to the head domain of Smc. The presence of the three proteins is required for the association of the complex with DNA.</text>
</comment>
<dbReference type="GO" id="GO:0005737">
    <property type="term" value="C:cytoplasm"/>
    <property type="evidence" value="ECO:0007669"/>
    <property type="project" value="UniProtKB-SubCell"/>
</dbReference>
<dbReference type="PANTHER" id="PTHR33969">
    <property type="entry name" value="SEGREGATION AND CONDENSATION PROTEIN A"/>
    <property type="match status" value="1"/>
</dbReference>
<dbReference type="InterPro" id="IPR003768">
    <property type="entry name" value="ScpA"/>
</dbReference>
<accession>A0A7V9Z3K8</accession>
<dbReference type="GO" id="GO:0007059">
    <property type="term" value="P:chromosome segregation"/>
    <property type="evidence" value="ECO:0007669"/>
    <property type="project" value="UniProtKB-UniRule"/>
</dbReference>
<dbReference type="NCBIfam" id="NF000995">
    <property type="entry name" value="PRK00104.1-4"/>
    <property type="match status" value="1"/>
</dbReference>
<sequence>MQYNVKIEAFEGPLDLLLHLINRYEIDIYDIPVAEITEQYMAYIHAMQELELDIASEYLVMAATLLAIKSKMLLPKHEEERLDEGMEPIDEDPREELMQRLLEYKKFKEAAHELKKREEERALLFTKPPSDLSAYATAVEVEKRPLDVNVYDMLGALSKLLRRKKLQKPLHTKITRQEISIEKRMDEILSELRRTRKRKNFYDLFPHYDREHIVVTFLAILELMKKNLIIIEQERNFADIFISSNERMTQNGDE</sequence>